<sequence>MSTVYTATPRRPASLLARLVQRMIEAHAEQRARRVARQELVRLAATSSHLIADIGLTPANDAGPRRVAPIVGW</sequence>
<name>A0A317DW45_9PROT</name>
<dbReference type="AlphaFoldDB" id="A0A317DW45"/>
<dbReference type="RefSeq" id="WP_109922604.1">
    <property type="nucleotide sequence ID" value="NZ_QGLF01000005.1"/>
</dbReference>
<protein>
    <recommendedName>
        <fullName evidence="3">DUF1127 domain-containing protein</fullName>
    </recommendedName>
</protein>
<dbReference type="Proteomes" id="UP000246077">
    <property type="component" value="Unassembled WGS sequence"/>
</dbReference>
<evidence type="ECO:0000313" key="2">
    <source>
        <dbReference type="Proteomes" id="UP000246077"/>
    </source>
</evidence>
<accession>A0A317DW45</accession>
<keyword evidence="2" id="KW-1185">Reference proteome</keyword>
<evidence type="ECO:0000313" key="1">
    <source>
        <dbReference type="EMBL" id="PWR18918.1"/>
    </source>
</evidence>
<evidence type="ECO:0008006" key="3">
    <source>
        <dbReference type="Google" id="ProtNLM"/>
    </source>
</evidence>
<proteinExistence type="predicted"/>
<gene>
    <name evidence="1" type="ORF">DKG75_18265</name>
</gene>
<dbReference type="EMBL" id="QGLF01000005">
    <property type="protein sequence ID" value="PWR18918.1"/>
    <property type="molecule type" value="Genomic_DNA"/>
</dbReference>
<comment type="caution">
    <text evidence="1">The sequence shown here is derived from an EMBL/GenBank/DDBJ whole genome shotgun (WGS) entry which is preliminary data.</text>
</comment>
<organism evidence="1 2">
    <name type="scientific">Zavarzinia compransoris</name>
    <dbReference type="NCBI Taxonomy" id="1264899"/>
    <lineage>
        <taxon>Bacteria</taxon>
        <taxon>Pseudomonadati</taxon>
        <taxon>Pseudomonadota</taxon>
        <taxon>Alphaproteobacteria</taxon>
        <taxon>Rhodospirillales</taxon>
        <taxon>Zavarziniaceae</taxon>
        <taxon>Zavarzinia</taxon>
    </lineage>
</organism>
<reference evidence="2" key="1">
    <citation type="submission" date="2018-05" db="EMBL/GenBank/DDBJ databases">
        <title>Zavarzinia sp. HR-AS.</title>
        <authorList>
            <person name="Lee Y."/>
            <person name="Jeon C.O."/>
        </authorList>
    </citation>
    <scope>NUCLEOTIDE SEQUENCE [LARGE SCALE GENOMIC DNA]</scope>
    <source>
        <strain evidence="2">DSM 1231</strain>
    </source>
</reference>